<feature type="active site" description="Nucleophile" evidence="8">
    <location>
        <position position="328"/>
    </location>
</feature>
<evidence type="ECO:0000313" key="12">
    <source>
        <dbReference type="Proteomes" id="UP000245959"/>
    </source>
</evidence>
<comment type="domain">
    <text evidence="8">Comprises of two domains. The C-terminal domain contains the binding site for glutamine and catalyzes the hydrolysis of this substrate to glutamate and ammonia. The N-terminal domain is anticipated to bind ATP and cobyrinate and catalyzes the ultimate synthesis of the diamide product. The ammonia produced via the glutaminase domain is probably translocated to the adjacent domain via a molecular tunnel, where it reacts with an activated intermediate.</text>
</comment>
<dbReference type="Pfam" id="PF01656">
    <property type="entry name" value="CbiA"/>
    <property type="match status" value="1"/>
</dbReference>
<name>A0A2U1ANN0_9BACT</name>
<dbReference type="PANTHER" id="PTHR43873">
    <property type="entry name" value="COBYRINATE A,C-DIAMIDE SYNTHASE"/>
    <property type="match status" value="1"/>
</dbReference>
<comment type="function">
    <text evidence="8">Catalyzes the ATP-dependent amidation of the two carboxylate groups at positions a and c of cobyrinate, using either L-glutamine or ammonia as the nitrogen source.</text>
</comment>
<keyword evidence="2 8" id="KW-0169">Cobalamin biosynthesis</keyword>
<dbReference type="NCBIfam" id="NF002204">
    <property type="entry name" value="PRK01077.1"/>
    <property type="match status" value="1"/>
</dbReference>
<dbReference type="Pfam" id="PF07685">
    <property type="entry name" value="GATase_3"/>
    <property type="match status" value="1"/>
</dbReference>
<comment type="similarity">
    <text evidence="8">Belongs to the CobB/CbiA family.</text>
</comment>
<dbReference type="GO" id="GO:0005524">
    <property type="term" value="F:ATP binding"/>
    <property type="evidence" value="ECO:0007669"/>
    <property type="project" value="UniProtKB-UniRule"/>
</dbReference>
<dbReference type="HAMAP" id="MF_00027">
    <property type="entry name" value="CobB_CbiA"/>
    <property type="match status" value="1"/>
</dbReference>
<dbReference type="NCBIfam" id="TIGR00379">
    <property type="entry name" value="cobB"/>
    <property type="match status" value="1"/>
</dbReference>
<dbReference type="InterPro" id="IPR027417">
    <property type="entry name" value="P-loop_NTPase"/>
</dbReference>
<proteinExistence type="inferred from homology"/>
<dbReference type="GO" id="GO:0009236">
    <property type="term" value="P:cobalamin biosynthetic process"/>
    <property type="evidence" value="ECO:0007669"/>
    <property type="project" value="UniProtKB-UniRule"/>
</dbReference>
<dbReference type="SUPFAM" id="SSF52317">
    <property type="entry name" value="Class I glutamine amidotransferase-like"/>
    <property type="match status" value="1"/>
</dbReference>
<dbReference type="EC" id="6.3.5.11" evidence="8"/>
<dbReference type="UniPathway" id="UPA00148">
    <property type="reaction ID" value="UER00231"/>
</dbReference>
<sequence>MKSEQSAFLIAGVNSGSGKTTATLGLLRALARRGLAVAPFKCGPDYIDPLFHRIAARRDSRNLDTFLMGCDGVRDSFRRNAAAADAAVAEGVMGLFDGSRPGSAAGSSAELAELLELPVLLTVNARGLSGSIAPLVRGFCDWNPRLRIAGVIANFTGSAHHCELLAESLRLAGLPPLLGALTYDEAVALPERHLGLATDAEADGLIERTADKVERELDLDRLLALTRRPVPAAPGAAPPVPARARLGIARDAAFQFYYADNLAMLEARGVELVPFSPLADSALPSGLGGLYFGGGFPELYAERLAANRAMLDAVREFAASGRPVWGECGGLLYLLEELTDFDGRCHALAGVLPGRAKMNRKLAALGYRELETRMPSCFGPAGTRLRGHEFHYSSAELPSGASPLFAARNLRGEAVPSAAGCAAGNVAGSYMHLHFASNPAVPDAFAEALK</sequence>
<comment type="cofactor">
    <cofactor evidence="1 8">
        <name>Mg(2+)</name>
        <dbReference type="ChEBI" id="CHEBI:18420"/>
    </cofactor>
</comment>
<keyword evidence="7 8" id="KW-0315">Glutamine amidotransferase</keyword>
<gene>
    <name evidence="8" type="primary">cbiA</name>
    <name evidence="11" type="ORF">C8D82_12944</name>
</gene>
<comment type="caution">
    <text evidence="11">The sequence shown here is derived from an EMBL/GenBank/DDBJ whole genome shotgun (WGS) entry which is preliminary data.</text>
</comment>
<dbReference type="CDD" id="cd05388">
    <property type="entry name" value="CobB_N"/>
    <property type="match status" value="1"/>
</dbReference>
<evidence type="ECO:0000256" key="6">
    <source>
        <dbReference type="ARBA" id="ARBA00022842"/>
    </source>
</evidence>
<dbReference type="InterPro" id="IPR011698">
    <property type="entry name" value="GATase_3"/>
</dbReference>
<dbReference type="SUPFAM" id="SSF52540">
    <property type="entry name" value="P-loop containing nucleoside triphosphate hydrolases"/>
    <property type="match status" value="1"/>
</dbReference>
<comment type="catalytic activity">
    <reaction evidence="8">
        <text>cob(II)yrinate + 2 L-glutamine + 2 ATP + 2 H2O = cob(II)yrinate a,c diamide + 2 L-glutamate + 2 ADP + 2 phosphate + 2 H(+)</text>
        <dbReference type="Rhea" id="RHEA:26289"/>
        <dbReference type="ChEBI" id="CHEBI:15377"/>
        <dbReference type="ChEBI" id="CHEBI:15378"/>
        <dbReference type="ChEBI" id="CHEBI:29985"/>
        <dbReference type="ChEBI" id="CHEBI:30616"/>
        <dbReference type="ChEBI" id="CHEBI:43474"/>
        <dbReference type="ChEBI" id="CHEBI:58359"/>
        <dbReference type="ChEBI" id="CHEBI:58537"/>
        <dbReference type="ChEBI" id="CHEBI:58894"/>
        <dbReference type="ChEBI" id="CHEBI:456216"/>
        <dbReference type="EC" id="6.3.5.11"/>
    </reaction>
</comment>
<keyword evidence="5 8" id="KW-0067">ATP-binding</keyword>
<comment type="miscellaneous">
    <text evidence="8">The a and c carboxylates of cobyrinate are activated for nucleophilic attack via formation of a phosphorylated intermediate by ATP. CbiA catalyzes first the amidation of the c-carboxylate, and then that of the a-carboxylate.</text>
</comment>
<dbReference type="Gene3D" id="3.40.50.300">
    <property type="entry name" value="P-loop containing nucleotide triphosphate hydrolases"/>
    <property type="match status" value="2"/>
</dbReference>
<feature type="domain" description="CobB/CobQ-like glutamine amidotransferase" evidence="10">
    <location>
        <begin position="246"/>
        <end position="438"/>
    </location>
</feature>
<dbReference type="InterPro" id="IPR029062">
    <property type="entry name" value="Class_I_gatase-like"/>
</dbReference>
<evidence type="ECO:0000256" key="2">
    <source>
        <dbReference type="ARBA" id="ARBA00022573"/>
    </source>
</evidence>
<evidence type="ECO:0000259" key="10">
    <source>
        <dbReference type="Pfam" id="PF07685"/>
    </source>
</evidence>
<evidence type="ECO:0000256" key="5">
    <source>
        <dbReference type="ARBA" id="ARBA00022840"/>
    </source>
</evidence>
<accession>A0A2U1ANN0</accession>
<comment type="pathway">
    <text evidence="8">Cofactor biosynthesis; adenosylcobalamin biosynthesis; cob(II)yrinate a,c-diamide from sirohydrochlorin (anaerobic route): step 10/10.</text>
</comment>
<dbReference type="RefSeq" id="WP_207776155.1">
    <property type="nucleotide sequence ID" value="NZ_CABMMC010000042.1"/>
</dbReference>
<dbReference type="PANTHER" id="PTHR43873:SF1">
    <property type="entry name" value="COBYRINATE A,C-DIAMIDE SYNTHASE"/>
    <property type="match status" value="1"/>
</dbReference>
<organism evidence="11 12">
    <name type="scientific">Victivallis vadensis</name>
    <dbReference type="NCBI Taxonomy" id="172901"/>
    <lineage>
        <taxon>Bacteria</taxon>
        <taxon>Pseudomonadati</taxon>
        <taxon>Lentisphaerota</taxon>
        <taxon>Lentisphaeria</taxon>
        <taxon>Victivallales</taxon>
        <taxon>Victivallaceae</taxon>
        <taxon>Victivallis</taxon>
    </lineage>
</organism>
<keyword evidence="4 8" id="KW-0547">Nucleotide-binding</keyword>
<dbReference type="GeneID" id="78296532"/>
<dbReference type="PROSITE" id="PS51274">
    <property type="entry name" value="GATASE_COBBQ"/>
    <property type="match status" value="1"/>
</dbReference>
<dbReference type="EMBL" id="QEKH01000029">
    <property type="protein sequence ID" value="PVY38022.1"/>
    <property type="molecule type" value="Genomic_DNA"/>
</dbReference>
<dbReference type="Gene3D" id="3.40.50.880">
    <property type="match status" value="1"/>
</dbReference>
<evidence type="ECO:0000256" key="4">
    <source>
        <dbReference type="ARBA" id="ARBA00022741"/>
    </source>
</evidence>
<dbReference type="CDD" id="cd03130">
    <property type="entry name" value="GATase1_CobB"/>
    <property type="match status" value="1"/>
</dbReference>
<keyword evidence="12" id="KW-1185">Reference proteome</keyword>
<evidence type="ECO:0000259" key="9">
    <source>
        <dbReference type="Pfam" id="PF01656"/>
    </source>
</evidence>
<dbReference type="InterPro" id="IPR002586">
    <property type="entry name" value="CobQ/CobB/MinD/ParA_Nub-bd_dom"/>
</dbReference>
<feature type="site" description="Increases nucleophilicity of active site Cys" evidence="8">
    <location>
        <position position="432"/>
    </location>
</feature>
<dbReference type="InterPro" id="IPR004484">
    <property type="entry name" value="CbiA/CobB_synth"/>
</dbReference>
<evidence type="ECO:0000256" key="1">
    <source>
        <dbReference type="ARBA" id="ARBA00001946"/>
    </source>
</evidence>
<evidence type="ECO:0000256" key="3">
    <source>
        <dbReference type="ARBA" id="ARBA00022598"/>
    </source>
</evidence>
<protein>
    <recommendedName>
        <fullName evidence="8">Cobyrinate a,c-diamide synthase</fullName>
        <ecNumber evidence="8">6.3.5.11</ecNumber>
    </recommendedName>
    <alternativeName>
        <fullName evidence="8">Cobyrinic acid a,c-diamide synthetase</fullName>
    </alternativeName>
</protein>
<dbReference type="AlphaFoldDB" id="A0A2U1ANN0"/>
<evidence type="ECO:0000313" key="11">
    <source>
        <dbReference type="EMBL" id="PVY38022.1"/>
    </source>
</evidence>
<evidence type="ECO:0000256" key="7">
    <source>
        <dbReference type="ARBA" id="ARBA00022962"/>
    </source>
</evidence>
<keyword evidence="6 8" id="KW-0460">Magnesium</keyword>
<dbReference type="GO" id="GO:0042242">
    <property type="term" value="F:cobyrinic acid a,c-diamide synthase activity"/>
    <property type="evidence" value="ECO:0007669"/>
    <property type="project" value="UniProtKB-UniRule"/>
</dbReference>
<keyword evidence="3 8" id="KW-0436">Ligase</keyword>
<evidence type="ECO:0000256" key="8">
    <source>
        <dbReference type="HAMAP-Rule" id="MF_00027"/>
    </source>
</evidence>
<reference evidence="11 12" key="1">
    <citation type="submission" date="2018-04" db="EMBL/GenBank/DDBJ databases">
        <title>Genomic Encyclopedia of Type Strains, Phase IV (KMG-IV): sequencing the most valuable type-strain genomes for metagenomic binning, comparative biology and taxonomic classification.</title>
        <authorList>
            <person name="Goeker M."/>
        </authorList>
    </citation>
    <scope>NUCLEOTIDE SEQUENCE [LARGE SCALE GENOMIC DNA]</scope>
    <source>
        <strain evidence="11 12">DSM 14823</strain>
    </source>
</reference>
<dbReference type="Proteomes" id="UP000245959">
    <property type="component" value="Unassembled WGS sequence"/>
</dbReference>
<feature type="domain" description="CobQ/CobB/MinD/ParA nucleotide binding" evidence="9">
    <location>
        <begin position="9"/>
        <end position="194"/>
    </location>
</feature>